<dbReference type="AlphaFoldDB" id="A0A1G6LD56"/>
<dbReference type="RefSeq" id="WP_091996501.1">
    <property type="nucleotide sequence ID" value="NZ_FMYQ01000006.1"/>
</dbReference>
<dbReference type="SUPFAM" id="SSF109604">
    <property type="entry name" value="HD-domain/PDEase-like"/>
    <property type="match status" value="1"/>
</dbReference>
<dbReference type="InterPro" id="IPR013976">
    <property type="entry name" value="HDOD"/>
</dbReference>
<dbReference type="Gene3D" id="1.10.3210.10">
    <property type="entry name" value="Hypothetical protein af1432"/>
    <property type="match status" value="1"/>
</dbReference>
<proteinExistence type="predicted"/>
<dbReference type="Pfam" id="PF08668">
    <property type="entry name" value="HDOD"/>
    <property type="match status" value="1"/>
</dbReference>
<evidence type="ECO:0000313" key="4">
    <source>
        <dbReference type="Proteomes" id="UP000198908"/>
    </source>
</evidence>
<dbReference type="PANTHER" id="PTHR33525:SF4">
    <property type="entry name" value="CYCLIC DI-GMP PHOSPHODIESTERASE CDGJ"/>
    <property type="match status" value="1"/>
</dbReference>
<evidence type="ECO:0000259" key="2">
    <source>
        <dbReference type="PROSITE" id="PS51833"/>
    </source>
</evidence>
<evidence type="ECO:0000313" key="3">
    <source>
        <dbReference type="EMBL" id="SDC41209.1"/>
    </source>
</evidence>
<dbReference type="Proteomes" id="UP000198908">
    <property type="component" value="Unassembled WGS sequence"/>
</dbReference>
<dbReference type="EMBL" id="FMYQ01000006">
    <property type="protein sequence ID" value="SDC41209.1"/>
    <property type="molecule type" value="Genomic_DNA"/>
</dbReference>
<name>A0A1G6LD56_9BURK</name>
<keyword evidence="4" id="KW-1185">Reference proteome</keyword>
<dbReference type="Gene3D" id="3.20.20.450">
    <property type="entry name" value="EAL domain"/>
    <property type="match status" value="1"/>
</dbReference>
<feature type="region of interest" description="Disordered" evidence="1">
    <location>
        <begin position="1"/>
        <end position="28"/>
    </location>
</feature>
<feature type="domain" description="HDOD" evidence="2">
    <location>
        <begin position="241"/>
        <end position="431"/>
    </location>
</feature>
<accession>A0A1G6LD56</accession>
<dbReference type="InterPro" id="IPR052340">
    <property type="entry name" value="RNase_Y/CdgJ"/>
</dbReference>
<dbReference type="PANTHER" id="PTHR33525">
    <property type="match status" value="1"/>
</dbReference>
<dbReference type="InterPro" id="IPR035919">
    <property type="entry name" value="EAL_sf"/>
</dbReference>
<feature type="compositionally biased region" description="Polar residues" evidence="1">
    <location>
        <begin position="1"/>
        <end position="23"/>
    </location>
</feature>
<dbReference type="InterPro" id="IPR001633">
    <property type="entry name" value="EAL_dom"/>
</dbReference>
<organism evidence="3 4">
    <name type="scientific">Paraburkholderia lycopersici</name>
    <dbReference type="NCBI Taxonomy" id="416944"/>
    <lineage>
        <taxon>Bacteria</taxon>
        <taxon>Pseudomonadati</taxon>
        <taxon>Pseudomonadota</taxon>
        <taxon>Betaproteobacteria</taxon>
        <taxon>Burkholderiales</taxon>
        <taxon>Burkholderiaceae</taxon>
        <taxon>Paraburkholderia</taxon>
    </lineage>
</organism>
<dbReference type="PROSITE" id="PS51833">
    <property type="entry name" value="HDOD"/>
    <property type="match status" value="1"/>
</dbReference>
<dbReference type="STRING" id="416944.SAMN05421548_106201"/>
<reference evidence="4" key="1">
    <citation type="submission" date="2016-09" db="EMBL/GenBank/DDBJ databases">
        <authorList>
            <person name="Varghese N."/>
            <person name="Submissions S."/>
        </authorList>
    </citation>
    <scope>NUCLEOTIDE SEQUENCE [LARGE SCALE GENOMIC DNA]</scope>
    <source>
        <strain evidence="4">TNe-862</strain>
    </source>
</reference>
<gene>
    <name evidence="3" type="ORF">SAMN05421548_106201</name>
</gene>
<dbReference type="SUPFAM" id="SSF141868">
    <property type="entry name" value="EAL domain-like"/>
    <property type="match status" value="1"/>
</dbReference>
<sequence length="461" mass="49898">MSLNAADRPQTSGVADDTQSPEQVSPPIDVYFARQPVLDREGLLCAFETLPRVVDRRESAEIEGEVEAAAKDKAAGLAPRPSATAAALLASFAAPAVRASLAGHPAWLDMTRDALFHDGLQRVSSERVMLELPVNIGADAELIARLVALHRRRYRFALDHVSKADESLAKLLPYVDAIKIDIREIAPALLPKFTSVMKAAGKILVAMGVETQADYQRAHDLGFDRFQGYFFAKPQGGARRSSAPRQALLNLLHLLAAEPTVAQLEAELKLNPVLVMHLMRLANSGSMNIGRKVTTLREAINATGTNAIARWTQLLLYADGRRIAAEDDPLLQLVATRARFMEIAVTRLAKAHLEEEDAAFLVGVFSFVDAVFGGSVESTLDVLTFAKPIRTAIVKREGALGRLLDLSEALERADWTRVDALCGELAPLDAATVASIALCAAEWAGTSGRNAEDEGLERIED</sequence>
<dbReference type="SMART" id="SM00052">
    <property type="entry name" value="EAL"/>
    <property type="match status" value="1"/>
</dbReference>
<evidence type="ECO:0000256" key="1">
    <source>
        <dbReference type="SAM" id="MobiDB-lite"/>
    </source>
</evidence>
<protein>
    <submittedName>
        <fullName evidence="3">C-di-GMP-related signal transduction protein, contains EAL and HDOD domains</fullName>
    </submittedName>
</protein>
<dbReference type="OrthoDB" id="9804751at2"/>
<dbReference type="Pfam" id="PF00563">
    <property type="entry name" value="EAL"/>
    <property type="match status" value="1"/>
</dbReference>